<keyword evidence="4" id="KW-1185">Reference proteome</keyword>
<dbReference type="InterPro" id="IPR042099">
    <property type="entry name" value="ANL_N_sf"/>
</dbReference>
<comment type="caution">
    <text evidence="3">The sequence shown here is derived from an EMBL/GenBank/DDBJ whole genome shotgun (WGS) entry which is preliminary data.</text>
</comment>
<dbReference type="EMBL" id="JBIWXY010000001">
    <property type="protein sequence ID" value="MFJ5444717.1"/>
    <property type="molecule type" value="Genomic_DNA"/>
</dbReference>
<dbReference type="SUPFAM" id="SSF56801">
    <property type="entry name" value="Acetyl-CoA synthetase-like"/>
    <property type="match status" value="1"/>
</dbReference>
<evidence type="ECO:0000313" key="3">
    <source>
        <dbReference type="EMBL" id="MFJ5444717.1"/>
    </source>
</evidence>
<evidence type="ECO:0000313" key="4">
    <source>
        <dbReference type="Proteomes" id="UP001617669"/>
    </source>
</evidence>
<dbReference type="RefSeq" id="WP_400877902.1">
    <property type="nucleotide sequence ID" value="NZ_JBIWXY010000001.1"/>
</dbReference>
<dbReference type="Pfam" id="PF00501">
    <property type="entry name" value="AMP-binding"/>
    <property type="match status" value="1"/>
</dbReference>
<dbReference type="InterPro" id="IPR045851">
    <property type="entry name" value="AMP-bd_C_sf"/>
</dbReference>
<sequence length="448" mass="50079">MTTLLLSQIFSTTHPSPQRICHDGEQYIAYDTLREHIAALSVAYRAQPEKRWLLAEPSPLPFLVRLFALWHAGKEVVIPPNFQAGTIHSMQRASMNNASSILPVNDTPTLPPLDSEQCHLHLYTSGTTGNPKIISKTLAHFEREIAILEQLWGAQIGAASVVASVPHHHIYGLLFRLLWPLARGRIFDCATATLPDHLLQRSILLGDCILVSSPAQLSRLPALLPLAALSSQVKMIFSSGGPLGHDIAQRYTQEYGQAPMEIFGSTETGGIAWRQQARDAAWTAFPGMQVSQDDDSALLLQSPILANETPIRLEDAITIAPDQRFTLQGRLDRIVKLEEKRLSLAAMEQTLDSHPWVSQSVALVVQRQRQAIGAVVVLNPSKQDEWQGVSKPEWVRQLRQFLAQHYDLVLLPKYWRFVHTLPMNERGKLSLDTIYHLFEEQAAHESLA</sequence>
<feature type="domain" description="AMP-dependent synthetase/ligase" evidence="2">
    <location>
        <begin position="104"/>
        <end position="277"/>
    </location>
</feature>
<evidence type="ECO:0000259" key="2">
    <source>
        <dbReference type="Pfam" id="PF00501"/>
    </source>
</evidence>
<proteinExistence type="inferred from homology"/>
<name>A0ABW8GHZ5_9PROT</name>
<comment type="similarity">
    <text evidence="1">Belongs to the ATP-dependent AMP-binding enzyme family.</text>
</comment>
<dbReference type="PANTHER" id="PTHR43201">
    <property type="entry name" value="ACYL-COA SYNTHETASE"/>
    <property type="match status" value="1"/>
</dbReference>
<protein>
    <submittedName>
        <fullName evidence="3">AMP-binding protein</fullName>
    </submittedName>
</protein>
<dbReference type="PANTHER" id="PTHR43201:SF8">
    <property type="entry name" value="ACYL-COA SYNTHETASE FAMILY MEMBER 3"/>
    <property type="match status" value="1"/>
</dbReference>
<dbReference type="Proteomes" id="UP001617669">
    <property type="component" value="Unassembled WGS sequence"/>
</dbReference>
<dbReference type="Gene3D" id="3.30.300.30">
    <property type="match status" value="1"/>
</dbReference>
<evidence type="ECO:0000256" key="1">
    <source>
        <dbReference type="ARBA" id="ARBA00006432"/>
    </source>
</evidence>
<dbReference type="InterPro" id="IPR000873">
    <property type="entry name" value="AMP-dep_synth/lig_dom"/>
</dbReference>
<dbReference type="Gene3D" id="3.40.50.12780">
    <property type="entry name" value="N-terminal domain of ligase-like"/>
    <property type="match status" value="1"/>
</dbReference>
<organism evidence="3 4">
    <name type="scientific">Methylobacillus methanolivorans</name>
    <dbReference type="NCBI Taxonomy" id="1848927"/>
    <lineage>
        <taxon>Bacteria</taxon>
        <taxon>Pseudomonadati</taxon>
        <taxon>Pseudomonadota</taxon>
        <taxon>Betaproteobacteria</taxon>
        <taxon>Nitrosomonadales</taxon>
        <taxon>Methylophilaceae</taxon>
        <taxon>Methylobacillus</taxon>
    </lineage>
</organism>
<accession>A0ABW8GHZ5</accession>
<reference evidence="3 4" key="1">
    <citation type="submission" date="2024-11" db="EMBL/GenBank/DDBJ databases">
        <authorList>
            <person name="Kaparullina E.N."/>
            <person name="Delegan Y.A."/>
            <person name="Doronina N.V."/>
        </authorList>
    </citation>
    <scope>NUCLEOTIDE SEQUENCE [LARGE SCALE GENOMIC DNA]</scope>
    <source>
        <strain evidence="3 4">7sh_L</strain>
    </source>
</reference>
<gene>
    <name evidence="3" type="ORF">ACIKP9_00595</name>
</gene>